<evidence type="ECO:0000256" key="2">
    <source>
        <dbReference type="ARBA" id="ARBA00022448"/>
    </source>
</evidence>
<feature type="domain" description="TonB-dependent receptor-like beta-barrel" evidence="13">
    <location>
        <begin position="178"/>
        <end position="624"/>
    </location>
</feature>
<evidence type="ECO:0000259" key="14">
    <source>
        <dbReference type="Pfam" id="PF07715"/>
    </source>
</evidence>
<dbReference type="OrthoDB" id="9763670at2"/>
<sequence>MKKQGTCLAALLGALCLFPQGALAEETVSATMKPVVVTATKTEHSLGETTADVSVVTREQIEKMPANNVLDVMRTMPGVTVDSARSFYGTSTQNKVIIRGMGGDDVNGRVLVLMDGLPVMTAGNNIFNWDTISLDTVERIEVVRGPASALYGSSAMGGVINIITRKPTEEGFKTTVGTKFGRYNTWQNKLYHTGAIDKFSYAISGSMLKSRGFNVLPEHSPKTSSNRNEFNSAREKMENYNGALALNYRFDETADLSIHGEMSSFENTGRWHIEDFNLYSNRHQGIGARLHKDFGVVDSSFSIRGDFTKSDYDNASKTVKTSEAPSRMRTVSWDQSNTFALGDMHLFTVGVAGSWGKFDSESNYFTSTRYTQKGGKELNLSGYLQDEISIWDGKLTVVPGVRYDYWRSKGYLQDTNDRVNPDKQDFSSTSNVRFSPKLGVRVDPWDNLVVFRSNYGEAFRAPTLNDLFGGSIIGSSRYKSNPNLKPELSKTWDVGVDVNPTDRLTLNVTGYKTWAEDYIANIPKGKEDGYNIKIKENIDKVTITGIEANIHYQYNEYLKLFAEGTALRPEIRSGANQGNHLHNVPTRKASLGFTFSHPDWFTLQASATWLGRIWQDQTDNGDIAEGNFWLGEFKLSKRFDYERYWLEPFIEMQGITSKDEIRYTNGSRVPINMFFVGLEAGF</sequence>
<evidence type="ECO:0000256" key="7">
    <source>
        <dbReference type="ARBA" id="ARBA00023136"/>
    </source>
</evidence>
<evidence type="ECO:0000256" key="3">
    <source>
        <dbReference type="ARBA" id="ARBA00022452"/>
    </source>
</evidence>
<dbReference type="HOGENOM" id="CLU_008287_18_1_7"/>
<evidence type="ECO:0000256" key="4">
    <source>
        <dbReference type="ARBA" id="ARBA00022692"/>
    </source>
</evidence>
<dbReference type="InterPro" id="IPR000531">
    <property type="entry name" value="Beta-barrel_TonB"/>
</dbReference>
<comment type="similarity">
    <text evidence="10 11">Belongs to the TonB-dependent receptor family.</text>
</comment>
<reference evidence="15 16" key="2">
    <citation type="submission" date="2013-04" db="EMBL/GenBank/DDBJ databases">
        <title>The Genome Sequence of Bilophila wadsworthia 3_1_6.</title>
        <authorList>
            <consortium name="The Broad Institute Genomics Platform"/>
            <person name="Earl A."/>
            <person name="Ward D."/>
            <person name="Feldgarden M."/>
            <person name="Gevers D."/>
            <person name="Sibley C."/>
            <person name="Strauss J."/>
            <person name="Allen-Vercoe E."/>
            <person name="Walker B."/>
            <person name="Young S."/>
            <person name="Zeng Q."/>
            <person name="Gargeya S."/>
            <person name="Fitzgerald M."/>
            <person name="Haas B."/>
            <person name="Abouelleil A."/>
            <person name="Allen A.W."/>
            <person name="Alvarado L."/>
            <person name="Arachchi H.M."/>
            <person name="Berlin A.M."/>
            <person name="Chapman S.B."/>
            <person name="Gainer-Dewar J."/>
            <person name="Goldberg J."/>
            <person name="Griggs A."/>
            <person name="Gujja S."/>
            <person name="Hansen M."/>
            <person name="Howarth C."/>
            <person name="Imamovic A."/>
            <person name="Ireland A."/>
            <person name="Larimer J."/>
            <person name="McCowan C."/>
            <person name="Murphy C."/>
            <person name="Pearson M."/>
            <person name="Poon T.W."/>
            <person name="Priest M."/>
            <person name="Roberts A."/>
            <person name="Saif S."/>
            <person name="Shea T."/>
            <person name="Sisk P."/>
            <person name="Sykes S."/>
            <person name="Wortman J."/>
            <person name="Nusbaum C."/>
            <person name="Birren B."/>
        </authorList>
    </citation>
    <scope>NUCLEOTIDE SEQUENCE [LARGE SCALE GENOMIC DNA]</scope>
    <source>
        <strain evidence="15 16">3_1_6</strain>
    </source>
</reference>
<evidence type="ECO:0000256" key="10">
    <source>
        <dbReference type="PROSITE-ProRule" id="PRU01360"/>
    </source>
</evidence>
<dbReference type="InterPro" id="IPR039426">
    <property type="entry name" value="TonB-dep_rcpt-like"/>
</dbReference>
<keyword evidence="16" id="KW-1185">Reference proteome</keyword>
<reference evidence="15 16" key="1">
    <citation type="submission" date="2010-10" db="EMBL/GenBank/DDBJ databases">
        <authorList>
            <consortium name="The Broad Institute Genome Sequencing Platform"/>
            <person name="Ward D."/>
            <person name="Earl A."/>
            <person name="Feldgarden M."/>
            <person name="Young S.K."/>
            <person name="Gargeya S."/>
            <person name="Zeng Q."/>
            <person name="Alvarado L."/>
            <person name="Berlin A."/>
            <person name="Bochicchio J."/>
            <person name="Chapman S.B."/>
            <person name="Chen Z."/>
            <person name="Freedman E."/>
            <person name="Gellesch M."/>
            <person name="Goldberg J."/>
            <person name="Griggs A."/>
            <person name="Gujja S."/>
            <person name="Heilman E."/>
            <person name="Heiman D."/>
            <person name="Howarth C."/>
            <person name="Mehta T."/>
            <person name="Neiman D."/>
            <person name="Pearson M."/>
            <person name="Roberts A."/>
            <person name="Saif S."/>
            <person name="Shea T."/>
            <person name="Shenoy N."/>
            <person name="Sisk P."/>
            <person name="Stolte C."/>
            <person name="Sykes S."/>
            <person name="White J."/>
            <person name="Yandava C."/>
            <person name="Allen-Vercoe E."/>
            <person name="Sibley C."/>
            <person name="Ambrose C.E."/>
            <person name="Strauss J."/>
            <person name="Daigneault M."/>
            <person name="Haas B."/>
            <person name="Nusbaum C."/>
            <person name="Birren B."/>
        </authorList>
    </citation>
    <scope>NUCLEOTIDE SEQUENCE [LARGE SCALE GENOMIC DNA]</scope>
    <source>
        <strain evidence="15 16">3_1_6</strain>
    </source>
</reference>
<evidence type="ECO:0000256" key="6">
    <source>
        <dbReference type="ARBA" id="ARBA00023077"/>
    </source>
</evidence>
<protein>
    <recommendedName>
        <fullName evidence="17">TonB-dependent receptor</fullName>
    </recommendedName>
</protein>
<proteinExistence type="inferred from homology"/>
<dbReference type="Pfam" id="PF07715">
    <property type="entry name" value="Plug"/>
    <property type="match status" value="1"/>
</dbReference>
<dbReference type="CDD" id="cd01347">
    <property type="entry name" value="ligand_gated_channel"/>
    <property type="match status" value="1"/>
</dbReference>
<comment type="subcellular location">
    <subcellularLocation>
        <location evidence="1 10">Cell outer membrane</location>
        <topology evidence="1 10">Multi-pass membrane protein</topology>
    </subcellularLocation>
</comment>
<dbReference type="AlphaFoldDB" id="E5Y687"/>
<evidence type="ECO:0000313" key="15">
    <source>
        <dbReference type="EMBL" id="EFV44506.1"/>
    </source>
</evidence>
<organism evidence="15 16">
    <name type="scientific">Bilophila wadsworthia (strain 3_1_6)</name>
    <dbReference type="NCBI Taxonomy" id="563192"/>
    <lineage>
        <taxon>Bacteria</taxon>
        <taxon>Pseudomonadati</taxon>
        <taxon>Thermodesulfobacteriota</taxon>
        <taxon>Desulfovibrionia</taxon>
        <taxon>Desulfovibrionales</taxon>
        <taxon>Desulfovibrionaceae</taxon>
        <taxon>Bilophila</taxon>
    </lineage>
</organism>
<name>E5Y687_BILW3</name>
<evidence type="ECO:0000256" key="11">
    <source>
        <dbReference type="RuleBase" id="RU003357"/>
    </source>
</evidence>
<evidence type="ECO:0000313" key="16">
    <source>
        <dbReference type="Proteomes" id="UP000006034"/>
    </source>
</evidence>
<keyword evidence="3 10" id="KW-1134">Transmembrane beta strand</keyword>
<keyword evidence="6 11" id="KW-0798">TonB box</keyword>
<dbReference type="PANTHER" id="PTHR30069">
    <property type="entry name" value="TONB-DEPENDENT OUTER MEMBRANE RECEPTOR"/>
    <property type="match status" value="1"/>
</dbReference>
<dbReference type="Pfam" id="PF00593">
    <property type="entry name" value="TonB_dep_Rec_b-barrel"/>
    <property type="match status" value="1"/>
</dbReference>
<dbReference type="RefSeq" id="WP_005027174.1">
    <property type="nucleotide sequence ID" value="NZ_KE150240.1"/>
</dbReference>
<keyword evidence="2 10" id="KW-0813">Transport</keyword>
<dbReference type="Proteomes" id="UP000006034">
    <property type="component" value="Unassembled WGS sequence"/>
</dbReference>
<dbReference type="EMBL" id="ADCP02000003">
    <property type="protein sequence ID" value="EFV44506.1"/>
    <property type="molecule type" value="Genomic_DNA"/>
</dbReference>
<dbReference type="GO" id="GO:0015344">
    <property type="term" value="F:siderophore uptake transmembrane transporter activity"/>
    <property type="evidence" value="ECO:0007669"/>
    <property type="project" value="TreeGrafter"/>
</dbReference>
<evidence type="ECO:0000256" key="8">
    <source>
        <dbReference type="ARBA" id="ARBA00023170"/>
    </source>
</evidence>
<dbReference type="GO" id="GO:0009279">
    <property type="term" value="C:cell outer membrane"/>
    <property type="evidence" value="ECO:0007669"/>
    <property type="project" value="UniProtKB-SubCell"/>
</dbReference>
<keyword evidence="4 10" id="KW-0812">Transmembrane</keyword>
<evidence type="ECO:0000259" key="13">
    <source>
        <dbReference type="Pfam" id="PF00593"/>
    </source>
</evidence>
<dbReference type="GO" id="GO:0044718">
    <property type="term" value="P:siderophore transmembrane transport"/>
    <property type="evidence" value="ECO:0007669"/>
    <property type="project" value="TreeGrafter"/>
</dbReference>
<dbReference type="GeneID" id="78087395"/>
<keyword evidence="9 10" id="KW-0998">Cell outer membrane</keyword>
<dbReference type="InterPro" id="IPR037066">
    <property type="entry name" value="Plug_dom_sf"/>
</dbReference>
<evidence type="ECO:0008006" key="17">
    <source>
        <dbReference type="Google" id="ProtNLM"/>
    </source>
</evidence>
<dbReference type="Gene3D" id="2.40.170.20">
    <property type="entry name" value="TonB-dependent receptor, beta-barrel domain"/>
    <property type="match status" value="1"/>
</dbReference>
<dbReference type="STRING" id="563192.HMPREF0179_01700"/>
<dbReference type="SUPFAM" id="SSF56935">
    <property type="entry name" value="Porins"/>
    <property type="match status" value="1"/>
</dbReference>
<evidence type="ECO:0000256" key="1">
    <source>
        <dbReference type="ARBA" id="ARBA00004571"/>
    </source>
</evidence>
<feature type="signal peptide" evidence="12">
    <location>
        <begin position="1"/>
        <end position="24"/>
    </location>
</feature>
<dbReference type="InterPro" id="IPR036942">
    <property type="entry name" value="Beta-barrel_TonB_sf"/>
</dbReference>
<dbReference type="Gene3D" id="2.170.130.10">
    <property type="entry name" value="TonB-dependent receptor, plug domain"/>
    <property type="match status" value="1"/>
</dbReference>
<keyword evidence="5 12" id="KW-0732">Signal</keyword>
<evidence type="ECO:0000256" key="5">
    <source>
        <dbReference type="ARBA" id="ARBA00022729"/>
    </source>
</evidence>
<evidence type="ECO:0000256" key="9">
    <source>
        <dbReference type="ARBA" id="ARBA00023237"/>
    </source>
</evidence>
<accession>E5Y687</accession>
<feature type="domain" description="TonB-dependent receptor plug" evidence="14">
    <location>
        <begin position="48"/>
        <end position="159"/>
    </location>
</feature>
<dbReference type="eggNOG" id="COG4771">
    <property type="taxonomic scope" value="Bacteria"/>
</dbReference>
<dbReference type="PROSITE" id="PS52016">
    <property type="entry name" value="TONB_DEPENDENT_REC_3"/>
    <property type="match status" value="1"/>
</dbReference>
<keyword evidence="8" id="KW-0675">Receptor</keyword>
<dbReference type="InterPro" id="IPR012910">
    <property type="entry name" value="Plug_dom"/>
</dbReference>
<comment type="caution">
    <text evidence="15">The sequence shown here is derived from an EMBL/GenBank/DDBJ whole genome shotgun (WGS) entry which is preliminary data.</text>
</comment>
<keyword evidence="7 10" id="KW-0472">Membrane</keyword>
<dbReference type="PANTHER" id="PTHR30069:SF29">
    <property type="entry name" value="HEMOGLOBIN AND HEMOGLOBIN-HAPTOGLOBIN-BINDING PROTEIN 1-RELATED"/>
    <property type="match status" value="1"/>
</dbReference>
<gene>
    <name evidence="15" type="ORF">HMPREF0179_01700</name>
</gene>
<evidence type="ECO:0000256" key="12">
    <source>
        <dbReference type="SAM" id="SignalP"/>
    </source>
</evidence>
<feature type="chain" id="PRO_5003200985" description="TonB-dependent receptor" evidence="12">
    <location>
        <begin position="25"/>
        <end position="682"/>
    </location>
</feature>